<evidence type="ECO:0000313" key="1">
    <source>
        <dbReference type="EMBL" id="SEF93820.1"/>
    </source>
</evidence>
<reference evidence="1 2" key="1">
    <citation type="submission" date="2016-10" db="EMBL/GenBank/DDBJ databases">
        <authorList>
            <person name="de Groot N.N."/>
        </authorList>
    </citation>
    <scope>NUCLEOTIDE SEQUENCE [LARGE SCALE GENOMIC DNA]</scope>
    <source>
        <strain evidence="1 2">D15d</strain>
    </source>
</reference>
<accession>A0A1H5W2Z9</accession>
<dbReference type="EMBL" id="FNUL01000013">
    <property type="protein sequence ID" value="SEF93820.1"/>
    <property type="molecule type" value="Genomic_DNA"/>
</dbReference>
<sequence length="82" mass="9631">MNPFLWQDIGSADPAYYDEFCRYMKGKTITLDNSFELEKNFAKTIDYVDVTEAFEESDYDKWKNGGKRYIAEEHKGGEAREI</sequence>
<dbReference type="Proteomes" id="UP000236726">
    <property type="component" value="Unassembled WGS sequence"/>
</dbReference>
<organism evidence="1 2">
    <name type="scientific">Lachnospira multipara</name>
    <dbReference type="NCBI Taxonomy" id="28051"/>
    <lineage>
        <taxon>Bacteria</taxon>
        <taxon>Bacillati</taxon>
        <taxon>Bacillota</taxon>
        <taxon>Clostridia</taxon>
        <taxon>Lachnospirales</taxon>
        <taxon>Lachnospiraceae</taxon>
        <taxon>Lachnospira</taxon>
    </lineage>
</organism>
<protein>
    <submittedName>
        <fullName evidence="1">Uncharacterized protein</fullName>
    </submittedName>
</protein>
<keyword evidence="2" id="KW-1185">Reference proteome</keyword>
<name>A0A1H5W2Z9_9FIRM</name>
<evidence type="ECO:0000313" key="2">
    <source>
        <dbReference type="Proteomes" id="UP000236726"/>
    </source>
</evidence>
<dbReference type="AlphaFoldDB" id="A0A1H5W2Z9"/>
<dbReference type="RefSeq" id="WP_027432088.1">
    <property type="nucleotide sequence ID" value="NZ_FNUL01000013.1"/>
</dbReference>
<gene>
    <name evidence="1" type="ORF">SAMN05216537_11369</name>
</gene>
<proteinExistence type="predicted"/>